<dbReference type="Gene3D" id="3.10.100.10">
    <property type="entry name" value="Mannose-Binding Protein A, subunit A"/>
    <property type="match status" value="2"/>
</dbReference>
<evidence type="ECO:0000313" key="8">
    <source>
        <dbReference type="EMBL" id="VDH93591.1"/>
    </source>
</evidence>
<feature type="domain" description="F5/8 type C" evidence="4">
    <location>
        <begin position="486"/>
        <end position="636"/>
    </location>
</feature>
<dbReference type="InterPro" id="IPR000421">
    <property type="entry name" value="FA58C"/>
</dbReference>
<dbReference type="Pfam" id="PF01822">
    <property type="entry name" value="WSC"/>
    <property type="match status" value="2"/>
</dbReference>
<keyword evidence="9" id="KW-1185">Reference proteome</keyword>
<dbReference type="PROSITE" id="PS50948">
    <property type="entry name" value="PAN"/>
    <property type="match status" value="1"/>
</dbReference>
<evidence type="ECO:0000259" key="6">
    <source>
        <dbReference type="PROSITE" id="PS50948"/>
    </source>
</evidence>
<dbReference type="PROSITE" id="PS51212">
    <property type="entry name" value="WSC"/>
    <property type="match status" value="2"/>
</dbReference>
<proteinExistence type="predicted"/>
<dbReference type="InterPro" id="IPR008979">
    <property type="entry name" value="Galactose-bd-like_sf"/>
</dbReference>
<dbReference type="Gene3D" id="2.10.70.10">
    <property type="entry name" value="Complement Module, domain 1"/>
    <property type="match status" value="1"/>
</dbReference>
<evidence type="ECO:0000259" key="4">
    <source>
        <dbReference type="PROSITE" id="PS50022"/>
    </source>
</evidence>
<dbReference type="InterPro" id="IPR016187">
    <property type="entry name" value="CTDL_fold"/>
</dbReference>
<dbReference type="SUPFAM" id="SSF56436">
    <property type="entry name" value="C-type lectin-like"/>
    <property type="match status" value="2"/>
</dbReference>
<accession>A0A8B6BP50</accession>
<dbReference type="CDD" id="cd00033">
    <property type="entry name" value="CCP"/>
    <property type="match status" value="1"/>
</dbReference>
<sequence length="964" mass="109572">MDDFSCWKVAGYKGAQSCNELELLGIGGSEFYTTGTSSVQNCSVSDSETICKEKWIGVNGRCFIGEIVDPEEELYTMAETCRNIGGQLATIYDQEYHTILYDYVANNVGCYDGKLLNKTPIYVNAMELTLCKQLCITNGTLFAAIRDDACFCLEGKDLDLMTKLNSGNCSTRCPGNFLQYCGSGNNINVYNIANSSLAQSCEQLYNFGIFYNHTYRLNLHGSQAYTQYETICEAGWYGYQGACFRFNFTADSYEAAAQVCINSNSFLVSPTMFSIKFLNILNNAPKYKTFNYYWTSFTNQFGNQKYLHGDGQRFTDMSLFDVNGTFGHFVYLTWLNETNGFLTTEQELSSSQFVCQTSSRYVGCVEADSLVMTSTISHFSNSGMSATFCIQYCVGQNAEYAAITNTIDCKCYNDVINYTLSTDPCNLCPGYTSQACGSIESISLYNVSSYMDIYESCDELLAYGITEPSWYYIKPHNTSNSYRVKCFDTEESFMPISTLPDLKSSSHMSNHDASKSRLKWPYEEEDSWKPSTLNGSHYLTFTYPFDVIITGLVTQGNPLGKNNEWTRQFVFKYLDDALEQEITYSHEGNPVNFKGNTDKSSLKYNIFSNPIITREFTIQLTDWNNWPALRVQILGQPLSLYNYSQSIIKCYYVTDEIRNNTNSTPASTLDNCKVSCLQLGYPLCSFYKDKLCPDPPTEYKATRNYTMPVPGLYTYKSTLTDTCIDGRFLDKNHTKSYTCLQDNKWSQDILMCEAFCNQLQIPLNANSNSSEDSVHTVIAVTCDHYFVTSQNDTFQYVTCNETGMWDVTLKHCDVHMCDETPTLLHASKYLKDSNTTEYICDPYYSFSNGSQSKIIKCDRNSFKWENLDDICTRQDDLICYRSMTSQFLGNTMRHTTNDVLLEFLPRSQMSCSSACLKDWHCKGYNYNDDLCRLFNSKSKSSADLTSDATWSYFEKSDEDLYSCT</sequence>
<dbReference type="InterPro" id="IPR002889">
    <property type="entry name" value="WSC_carb-bd"/>
</dbReference>
<evidence type="ECO:0000259" key="5">
    <source>
        <dbReference type="PROSITE" id="PS50923"/>
    </source>
</evidence>
<protein>
    <submittedName>
        <fullName evidence="8">Uncharacterized protein</fullName>
    </submittedName>
</protein>
<dbReference type="SMART" id="SM00032">
    <property type="entry name" value="CCP"/>
    <property type="match status" value="3"/>
</dbReference>
<dbReference type="Pfam" id="PF00754">
    <property type="entry name" value="F5_F8_type_C"/>
    <property type="match status" value="1"/>
</dbReference>
<feature type="domain" description="WSC" evidence="7">
    <location>
        <begin position="358"/>
        <end position="457"/>
    </location>
</feature>
<comment type="caution">
    <text evidence="3">Lacks conserved residue(s) required for the propagation of feature annotation.</text>
</comment>
<feature type="domain" description="Sushi" evidence="5">
    <location>
        <begin position="690"/>
        <end position="754"/>
    </location>
</feature>
<dbReference type="SUPFAM" id="SSF49785">
    <property type="entry name" value="Galactose-binding domain-like"/>
    <property type="match status" value="1"/>
</dbReference>
<organism evidence="8 9">
    <name type="scientific">Mytilus galloprovincialis</name>
    <name type="common">Mediterranean mussel</name>
    <dbReference type="NCBI Taxonomy" id="29158"/>
    <lineage>
        <taxon>Eukaryota</taxon>
        <taxon>Metazoa</taxon>
        <taxon>Spiralia</taxon>
        <taxon>Lophotrochozoa</taxon>
        <taxon>Mollusca</taxon>
        <taxon>Bivalvia</taxon>
        <taxon>Autobranchia</taxon>
        <taxon>Pteriomorphia</taxon>
        <taxon>Mytilida</taxon>
        <taxon>Mytiloidea</taxon>
        <taxon>Mytilidae</taxon>
        <taxon>Mytilinae</taxon>
        <taxon>Mytilus</taxon>
    </lineage>
</organism>
<dbReference type="AlphaFoldDB" id="A0A8B6BP50"/>
<dbReference type="InterPro" id="IPR016186">
    <property type="entry name" value="C-type_lectin-like/link_sf"/>
</dbReference>
<name>A0A8B6BP50_MYTGA</name>
<evidence type="ECO:0000256" key="1">
    <source>
        <dbReference type="ARBA" id="ARBA00022729"/>
    </source>
</evidence>
<keyword evidence="1" id="KW-0732">Signal</keyword>
<dbReference type="Gene3D" id="2.60.120.260">
    <property type="entry name" value="Galactose-binding domain-like"/>
    <property type="match status" value="1"/>
</dbReference>
<dbReference type="PROSITE" id="PS50923">
    <property type="entry name" value="SUSHI"/>
    <property type="match status" value="1"/>
</dbReference>
<dbReference type="PROSITE" id="PS50022">
    <property type="entry name" value="FA58C_3"/>
    <property type="match status" value="1"/>
</dbReference>
<dbReference type="Pfam" id="PF00024">
    <property type="entry name" value="PAN_1"/>
    <property type="match status" value="1"/>
</dbReference>
<evidence type="ECO:0000256" key="2">
    <source>
        <dbReference type="ARBA" id="ARBA00023157"/>
    </source>
</evidence>
<gene>
    <name evidence="8" type="ORF">MGAL_10B031422</name>
</gene>
<feature type="domain" description="Apple" evidence="6">
    <location>
        <begin position="879"/>
        <end position="957"/>
    </location>
</feature>
<evidence type="ECO:0000313" key="9">
    <source>
        <dbReference type="Proteomes" id="UP000596742"/>
    </source>
</evidence>
<keyword evidence="2" id="KW-1015">Disulfide bond</keyword>
<dbReference type="InterPro" id="IPR000436">
    <property type="entry name" value="Sushi_SCR_CCP_dom"/>
</dbReference>
<dbReference type="PANTHER" id="PTHR24543">
    <property type="entry name" value="MULTICOPPER OXIDASE-RELATED"/>
    <property type="match status" value="1"/>
</dbReference>
<evidence type="ECO:0000256" key="3">
    <source>
        <dbReference type="PROSITE-ProRule" id="PRU00302"/>
    </source>
</evidence>
<dbReference type="OrthoDB" id="6155896at2759"/>
<dbReference type="EMBL" id="UYJE01000473">
    <property type="protein sequence ID" value="VDH93591.1"/>
    <property type="molecule type" value="Genomic_DNA"/>
</dbReference>
<keyword evidence="3" id="KW-0768">Sushi</keyword>
<comment type="caution">
    <text evidence="8">The sequence shown here is derived from an EMBL/GenBank/DDBJ whole genome shotgun (WGS) entry which is preliminary data.</text>
</comment>
<dbReference type="InterPro" id="IPR035976">
    <property type="entry name" value="Sushi/SCR/CCP_sf"/>
</dbReference>
<evidence type="ECO:0000259" key="7">
    <source>
        <dbReference type="PROSITE" id="PS51212"/>
    </source>
</evidence>
<reference evidence="8" key="1">
    <citation type="submission" date="2018-11" db="EMBL/GenBank/DDBJ databases">
        <authorList>
            <person name="Alioto T."/>
            <person name="Alioto T."/>
        </authorList>
    </citation>
    <scope>NUCLEOTIDE SEQUENCE</scope>
</reference>
<dbReference type="InterPro" id="IPR003609">
    <property type="entry name" value="Pan_app"/>
</dbReference>
<dbReference type="SUPFAM" id="SSF57535">
    <property type="entry name" value="Complement control module/SCR domain"/>
    <property type="match status" value="2"/>
</dbReference>
<dbReference type="Proteomes" id="UP000596742">
    <property type="component" value="Unassembled WGS sequence"/>
</dbReference>
<feature type="domain" description="WSC" evidence="7">
    <location>
        <begin position="104"/>
        <end position="193"/>
    </location>
</feature>